<evidence type="ECO:0000259" key="9">
    <source>
        <dbReference type="Pfam" id="PF23368"/>
    </source>
</evidence>
<dbReference type="GO" id="GO:0051603">
    <property type="term" value="P:proteolysis involved in protein catabolic process"/>
    <property type="evidence" value="ECO:0007669"/>
    <property type="project" value="TreeGrafter"/>
</dbReference>
<dbReference type="GO" id="GO:0004222">
    <property type="term" value="F:metalloendopeptidase activity"/>
    <property type="evidence" value="ECO:0007669"/>
    <property type="project" value="InterPro"/>
</dbReference>
<name>A0A9Q2C2K5_RALPI</name>
<protein>
    <submittedName>
        <fullName evidence="10">M48 family metallopeptidase</fullName>
    </submittedName>
</protein>
<evidence type="ECO:0000256" key="7">
    <source>
        <dbReference type="SAM" id="MobiDB-lite"/>
    </source>
</evidence>
<feature type="domain" description="DUF7092" evidence="9">
    <location>
        <begin position="1"/>
        <end position="73"/>
    </location>
</feature>
<dbReference type="PANTHER" id="PTHR22726:SF1">
    <property type="entry name" value="METALLOENDOPEPTIDASE OMA1, MITOCHONDRIAL"/>
    <property type="match status" value="1"/>
</dbReference>
<keyword evidence="4 6" id="KW-0862">Zinc</keyword>
<proteinExistence type="inferred from homology"/>
<keyword evidence="3 6" id="KW-0378">Hydrolase</keyword>
<evidence type="ECO:0000256" key="6">
    <source>
        <dbReference type="RuleBase" id="RU003983"/>
    </source>
</evidence>
<evidence type="ECO:0000256" key="3">
    <source>
        <dbReference type="ARBA" id="ARBA00022801"/>
    </source>
</evidence>
<dbReference type="RefSeq" id="WP_116577039.1">
    <property type="nucleotide sequence ID" value="NZ_JACBXL010000032.1"/>
</dbReference>
<feature type="compositionally biased region" description="Basic and acidic residues" evidence="7">
    <location>
        <begin position="308"/>
        <end position="325"/>
    </location>
</feature>
<feature type="region of interest" description="Disordered" evidence="7">
    <location>
        <begin position="347"/>
        <end position="366"/>
    </location>
</feature>
<dbReference type="EMBL" id="QGBI01000038">
    <property type="protein sequence ID" value="MBX3893346.1"/>
    <property type="molecule type" value="Genomic_DNA"/>
</dbReference>
<comment type="cofactor">
    <cofactor evidence="6">
        <name>Zn(2+)</name>
        <dbReference type="ChEBI" id="CHEBI:29105"/>
    </cofactor>
    <text evidence="6">Binds 1 zinc ion per subunit.</text>
</comment>
<feature type="domain" description="Peptidase M48" evidence="8">
    <location>
        <begin position="170"/>
        <end position="350"/>
    </location>
</feature>
<dbReference type="InterPro" id="IPR001915">
    <property type="entry name" value="Peptidase_M48"/>
</dbReference>
<keyword evidence="5 6" id="KW-0482">Metalloprotease</keyword>
<gene>
    <name evidence="10" type="ORF">DEE74_26100</name>
</gene>
<evidence type="ECO:0000313" key="10">
    <source>
        <dbReference type="EMBL" id="MBX3893346.1"/>
    </source>
</evidence>
<dbReference type="GO" id="GO:0046872">
    <property type="term" value="F:metal ion binding"/>
    <property type="evidence" value="ECO:0007669"/>
    <property type="project" value="UniProtKB-KW"/>
</dbReference>
<reference evidence="10" key="1">
    <citation type="submission" date="2018-06" db="EMBL/GenBank/DDBJ databases">
        <authorList>
            <person name="O'Rourke A."/>
        </authorList>
    </citation>
    <scope>NUCLEOTIDE SEQUENCE</scope>
    <source>
        <strain evidence="10">132550021-3</strain>
    </source>
</reference>
<dbReference type="InterPro" id="IPR055518">
    <property type="entry name" value="DUF7092"/>
</dbReference>
<accession>A0A9Q2C2K5</accession>
<dbReference type="Proteomes" id="UP001199322">
    <property type="component" value="Unassembled WGS sequence"/>
</dbReference>
<dbReference type="InterPro" id="IPR051156">
    <property type="entry name" value="Mito/Outer_Membr_Metalloprot"/>
</dbReference>
<keyword evidence="1 6" id="KW-0645">Protease</keyword>
<evidence type="ECO:0000259" key="8">
    <source>
        <dbReference type="Pfam" id="PF01435"/>
    </source>
</evidence>
<dbReference type="Gene3D" id="3.30.2010.10">
    <property type="entry name" value="Metalloproteases ('zincins'), catalytic domain"/>
    <property type="match status" value="1"/>
</dbReference>
<evidence type="ECO:0000256" key="2">
    <source>
        <dbReference type="ARBA" id="ARBA00022723"/>
    </source>
</evidence>
<evidence type="ECO:0000256" key="5">
    <source>
        <dbReference type="ARBA" id="ARBA00023049"/>
    </source>
</evidence>
<keyword evidence="2" id="KW-0479">Metal-binding</keyword>
<evidence type="ECO:0000313" key="11">
    <source>
        <dbReference type="Proteomes" id="UP001199322"/>
    </source>
</evidence>
<dbReference type="AlphaFoldDB" id="A0A9Q2C2K5"/>
<dbReference type="GO" id="GO:0016020">
    <property type="term" value="C:membrane"/>
    <property type="evidence" value="ECO:0007669"/>
    <property type="project" value="TreeGrafter"/>
</dbReference>
<dbReference type="Pfam" id="PF01435">
    <property type="entry name" value="Peptidase_M48"/>
    <property type="match status" value="1"/>
</dbReference>
<comment type="caution">
    <text evidence="10">The sequence shown here is derived from an EMBL/GenBank/DDBJ whole genome shotgun (WGS) entry which is preliminary data.</text>
</comment>
<dbReference type="PANTHER" id="PTHR22726">
    <property type="entry name" value="METALLOENDOPEPTIDASE OMA1"/>
    <property type="match status" value="1"/>
</dbReference>
<evidence type="ECO:0000256" key="1">
    <source>
        <dbReference type="ARBA" id="ARBA00022670"/>
    </source>
</evidence>
<evidence type="ECO:0000256" key="4">
    <source>
        <dbReference type="ARBA" id="ARBA00022833"/>
    </source>
</evidence>
<dbReference type="Pfam" id="PF23368">
    <property type="entry name" value="DUF7092"/>
    <property type="match status" value="1"/>
</dbReference>
<sequence>MILATYFDGRTSRAQPVRLAVEAGEAVLFEPEGTVLRRAPLSTLRVSERVKHAPRLITFEDGAFCEINDPAEQTSLNVLLHRTGYREGWVVVAQNSWKLALGSLLATVVVLALGYRYGLPWGARVVANMVPQHAEAQLGRGTLKAMDERWLRPSKLPAAQQDRIRARFAALHRPPQATHTYHIVFRDADIGANAFALPGGDIVMTDALVKLVGEGDGLTGVLAHEAGHVEYRHGLRQVIQSSAIGATAALLFGDVSTILSGVPAALLTLRYSRDYERDADRYAALLLQENGLSVGAFADVLRALEDTHGGTRKADATDAAKKPEPASDDDASAFFSSHPLTRERIDTLRRFDRTHGGSGSDSGDAD</sequence>
<organism evidence="10 11">
    <name type="scientific">Ralstonia pickettii</name>
    <name type="common">Burkholderia pickettii</name>
    <dbReference type="NCBI Taxonomy" id="329"/>
    <lineage>
        <taxon>Bacteria</taxon>
        <taxon>Pseudomonadati</taxon>
        <taxon>Pseudomonadota</taxon>
        <taxon>Betaproteobacteria</taxon>
        <taxon>Burkholderiales</taxon>
        <taxon>Burkholderiaceae</taxon>
        <taxon>Ralstonia</taxon>
    </lineage>
</organism>
<comment type="similarity">
    <text evidence="6">Belongs to the peptidase M48 family.</text>
</comment>
<feature type="region of interest" description="Disordered" evidence="7">
    <location>
        <begin position="308"/>
        <end position="340"/>
    </location>
</feature>
<dbReference type="CDD" id="cd07332">
    <property type="entry name" value="M48C_Oma1_like"/>
    <property type="match status" value="1"/>
</dbReference>